<comment type="similarity">
    <text evidence="1">Belongs to the site-specific recombinase resolvase family.</text>
</comment>
<evidence type="ECO:0000256" key="1">
    <source>
        <dbReference type="ARBA" id="ARBA00009913"/>
    </source>
</evidence>
<dbReference type="GO" id="GO:0015074">
    <property type="term" value="P:DNA integration"/>
    <property type="evidence" value="ECO:0007669"/>
    <property type="project" value="UniProtKB-KW"/>
</dbReference>
<dbReference type="STRING" id="1077972.ARGLB_028_00300"/>
<dbReference type="SMART" id="SM00857">
    <property type="entry name" value="Resolvase"/>
    <property type="match status" value="1"/>
</dbReference>
<dbReference type="GO" id="GO:0003677">
    <property type="term" value="F:DNA binding"/>
    <property type="evidence" value="ECO:0007669"/>
    <property type="project" value="UniProtKB-KW"/>
</dbReference>
<keyword evidence="4" id="KW-0233">DNA recombination</keyword>
<evidence type="ECO:0000256" key="2">
    <source>
        <dbReference type="ARBA" id="ARBA00022908"/>
    </source>
</evidence>
<protein>
    <submittedName>
        <fullName evidence="8">Putative site-specific recombinase</fullName>
    </submittedName>
</protein>
<evidence type="ECO:0000256" key="6">
    <source>
        <dbReference type="PROSITE-ProRule" id="PRU10137"/>
    </source>
</evidence>
<dbReference type="PROSITE" id="PS00398">
    <property type="entry name" value="RECOMBINASES_2"/>
    <property type="match status" value="1"/>
</dbReference>
<comment type="caution">
    <text evidence="8">The sequence shown here is derived from an EMBL/GenBank/DDBJ whole genome shotgun (WGS) entry which is preliminary data.</text>
</comment>
<keyword evidence="9" id="KW-1185">Reference proteome</keyword>
<dbReference type="CDD" id="cd03768">
    <property type="entry name" value="SR_ResInv"/>
    <property type="match status" value="1"/>
</dbReference>
<dbReference type="InterPro" id="IPR009057">
    <property type="entry name" value="Homeodomain-like_sf"/>
</dbReference>
<keyword evidence="2" id="KW-0229">DNA integration</keyword>
<dbReference type="CDD" id="cd00569">
    <property type="entry name" value="HTH_Hin_like"/>
    <property type="match status" value="1"/>
</dbReference>
<feature type="active site" description="O-(5'-phospho-DNA)-serine intermediate" evidence="5 6">
    <location>
        <position position="32"/>
    </location>
</feature>
<keyword evidence="3" id="KW-0238">DNA-binding</keyword>
<dbReference type="InterPro" id="IPR036162">
    <property type="entry name" value="Resolvase-like_N_sf"/>
</dbReference>
<dbReference type="Gene3D" id="1.10.10.60">
    <property type="entry name" value="Homeodomain-like"/>
    <property type="match status" value="1"/>
</dbReference>
<reference evidence="8 9" key="1">
    <citation type="submission" date="2011-12" db="EMBL/GenBank/DDBJ databases">
        <title>Whole genome shotgun sequence of Arthrobacter globiformis NBRC 12137.</title>
        <authorList>
            <person name="Miyazawa S."/>
            <person name="Hosoyama A."/>
            <person name="Tsuchikane K."/>
            <person name="Katsumata H."/>
            <person name="Yamazaki S."/>
            <person name="Fujita N."/>
        </authorList>
    </citation>
    <scope>NUCLEOTIDE SEQUENCE [LARGE SCALE GENOMIC DNA]</scope>
    <source>
        <strain evidence="8 9">NBRC 12137</strain>
    </source>
</reference>
<dbReference type="Proteomes" id="UP000003828">
    <property type="component" value="Unassembled WGS sequence"/>
</dbReference>
<dbReference type="PANTHER" id="PTHR30461:SF2">
    <property type="entry name" value="SERINE RECOMBINASE PINE-RELATED"/>
    <property type="match status" value="1"/>
</dbReference>
<dbReference type="PROSITE" id="PS00397">
    <property type="entry name" value="RECOMBINASES_1"/>
    <property type="match status" value="1"/>
</dbReference>
<dbReference type="AlphaFoldDB" id="H0QJA4"/>
<evidence type="ECO:0000313" key="8">
    <source>
        <dbReference type="EMBL" id="GAB12905.1"/>
    </source>
</evidence>
<organism evidence="8 9">
    <name type="scientific">Arthrobacter globiformis (strain ATCC 8010 / DSM 20124 / JCM 1332 / NBRC 12137 / NCIMB 8907 / NRRL B-2979 / 168)</name>
    <dbReference type="NCBI Taxonomy" id="1077972"/>
    <lineage>
        <taxon>Bacteria</taxon>
        <taxon>Bacillati</taxon>
        <taxon>Actinomycetota</taxon>
        <taxon>Actinomycetes</taxon>
        <taxon>Micrococcales</taxon>
        <taxon>Micrococcaceae</taxon>
        <taxon>Arthrobacter</taxon>
    </lineage>
</organism>
<dbReference type="InterPro" id="IPR006118">
    <property type="entry name" value="Recombinase_CS"/>
</dbReference>
<evidence type="ECO:0000313" key="9">
    <source>
        <dbReference type="Proteomes" id="UP000003828"/>
    </source>
</evidence>
<evidence type="ECO:0000256" key="4">
    <source>
        <dbReference type="ARBA" id="ARBA00023172"/>
    </source>
</evidence>
<dbReference type="PROSITE" id="PS51736">
    <property type="entry name" value="RECOMBINASES_3"/>
    <property type="match status" value="1"/>
</dbReference>
<dbReference type="PANTHER" id="PTHR30461">
    <property type="entry name" value="DNA-INVERTASE FROM LAMBDOID PROPHAGE"/>
    <property type="match status" value="1"/>
</dbReference>
<dbReference type="InterPro" id="IPR050639">
    <property type="entry name" value="SSR_resolvase"/>
</dbReference>
<dbReference type="GO" id="GO:0000150">
    <property type="term" value="F:DNA strand exchange activity"/>
    <property type="evidence" value="ECO:0007669"/>
    <property type="project" value="InterPro"/>
</dbReference>
<feature type="domain" description="Resolvase/invertase-type recombinase catalytic" evidence="7">
    <location>
        <begin position="24"/>
        <end position="160"/>
    </location>
</feature>
<dbReference type="Pfam" id="PF00239">
    <property type="entry name" value="Resolvase"/>
    <property type="match status" value="1"/>
</dbReference>
<dbReference type="Pfam" id="PF02796">
    <property type="entry name" value="HTH_7"/>
    <property type="match status" value="1"/>
</dbReference>
<evidence type="ECO:0000256" key="3">
    <source>
        <dbReference type="ARBA" id="ARBA00023125"/>
    </source>
</evidence>
<dbReference type="Gene3D" id="3.40.50.1390">
    <property type="entry name" value="Resolvase, N-terminal catalytic domain"/>
    <property type="match status" value="1"/>
</dbReference>
<proteinExistence type="inferred from homology"/>
<sequence>MSGDGLLYGALPPIRRTLLFMVEIKVGYARVSTDEQDLTVQRDALAAMGVEPDRIYVDHGLTGSNTNRPGLREALAACRSGDTFMVTKLDRLARSVRDAHQIADDLAARGVKLNIGGSLHDPADPIGKLLFNVLAMVAEFEGDLIRARTREGMKIAKAKGRLRGKQPKLSAKQEALLVQLHDAGEHTMYELAELFSVGRSTVYRALDRARQKAEKKAGS</sequence>
<accession>H0QJA4</accession>
<evidence type="ECO:0000256" key="5">
    <source>
        <dbReference type="PIRSR" id="PIRSR606118-50"/>
    </source>
</evidence>
<name>H0QJA4_ARTG1</name>
<dbReference type="InterPro" id="IPR006119">
    <property type="entry name" value="Resolv_N"/>
</dbReference>
<dbReference type="InterPro" id="IPR006120">
    <property type="entry name" value="Resolvase_HTH_dom"/>
</dbReference>
<gene>
    <name evidence="8" type="ORF">ARGLB_028_00300</name>
</gene>
<dbReference type="SUPFAM" id="SSF53041">
    <property type="entry name" value="Resolvase-like"/>
    <property type="match status" value="1"/>
</dbReference>
<dbReference type="eggNOG" id="COG1961">
    <property type="taxonomic scope" value="Bacteria"/>
</dbReference>
<evidence type="ECO:0000259" key="7">
    <source>
        <dbReference type="PROSITE" id="PS51736"/>
    </source>
</evidence>
<dbReference type="EMBL" id="BAEG01000028">
    <property type="protein sequence ID" value="GAB12905.1"/>
    <property type="molecule type" value="Genomic_DNA"/>
</dbReference>
<dbReference type="SUPFAM" id="SSF46689">
    <property type="entry name" value="Homeodomain-like"/>
    <property type="match status" value="1"/>
</dbReference>